<dbReference type="RefSeq" id="WP_377373866.1">
    <property type="nucleotide sequence ID" value="NZ_JBHSSW010000001.1"/>
</dbReference>
<name>A0ABW1S4H1_9PROT</name>
<comment type="caution">
    <text evidence="1">The sequence shown here is derived from an EMBL/GenBank/DDBJ whole genome shotgun (WGS) entry which is preliminary data.</text>
</comment>
<gene>
    <name evidence="1" type="ORF">ACFQDM_00150</name>
</gene>
<sequence>MTNVLVLGDSHLGAIKRAHNEVREENKWLSFMALGKGTFATSPFFEVDEQGKTVRITAEEWNKVEFSSSSTGKAKWPDLLVVSLPINTSRILRDFSWETHVPWRLKETSKEITLSDAFVEKLIAQDNQYAIDYTTALVKIGMQVAALEAPRFFEDAPYLKTSRLNVISHIDALYRERTIQTLSSRGVGVIRQAKDTISETGTTKMAFNNERPNDVHHANLEYGHICISEIRKYAGID</sequence>
<dbReference type="EMBL" id="JBHSSW010000001">
    <property type="protein sequence ID" value="MFC6196464.1"/>
    <property type="molecule type" value="Genomic_DNA"/>
</dbReference>
<keyword evidence="2" id="KW-1185">Reference proteome</keyword>
<reference evidence="2" key="1">
    <citation type="journal article" date="2019" name="Int. J. Syst. Evol. Microbiol.">
        <title>The Global Catalogue of Microorganisms (GCM) 10K type strain sequencing project: providing services to taxonomists for standard genome sequencing and annotation.</title>
        <authorList>
            <consortium name="The Broad Institute Genomics Platform"/>
            <consortium name="The Broad Institute Genome Sequencing Center for Infectious Disease"/>
            <person name="Wu L."/>
            <person name="Ma J."/>
        </authorList>
    </citation>
    <scope>NUCLEOTIDE SEQUENCE [LARGE SCALE GENOMIC DNA]</scope>
    <source>
        <strain evidence="2">CGMCC-1.15741</strain>
    </source>
</reference>
<protein>
    <submittedName>
        <fullName evidence="1">Uncharacterized protein</fullName>
    </submittedName>
</protein>
<dbReference type="Proteomes" id="UP001596303">
    <property type="component" value="Unassembled WGS sequence"/>
</dbReference>
<evidence type="ECO:0000313" key="1">
    <source>
        <dbReference type="EMBL" id="MFC6196464.1"/>
    </source>
</evidence>
<organism evidence="1 2">
    <name type="scientific">Ponticaulis profundi</name>
    <dbReference type="NCBI Taxonomy" id="2665222"/>
    <lineage>
        <taxon>Bacteria</taxon>
        <taxon>Pseudomonadati</taxon>
        <taxon>Pseudomonadota</taxon>
        <taxon>Alphaproteobacteria</taxon>
        <taxon>Hyphomonadales</taxon>
        <taxon>Hyphomonadaceae</taxon>
        <taxon>Ponticaulis</taxon>
    </lineage>
</organism>
<evidence type="ECO:0000313" key="2">
    <source>
        <dbReference type="Proteomes" id="UP001596303"/>
    </source>
</evidence>
<proteinExistence type="predicted"/>
<accession>A0ABW1S4H1</accession>